<dbReference type="InterPro" id="IPR032675">
    <property type="entry name" value="LRR_dom_sf"/>
</dbReference>
<keyword evidence="5" id="KW-0472">Membrane</keyword>
<evidence type="ECO:0000313" key="9">
    <source>
        <dbReference type="Proteomes" id="UP001457282"/>
    </source>
</evidence>
<dbReference type="PROSITE" id="PS51450">
    <property type="entry name" value="LRR"/>
    <property type="match status" value="3"/>
</dbReference>
<dbReference type="SUPFAM" id="SSF52058">
    <property type="entry name" value="L domain-like"/>
    <property type="match status" value="1"/>
</dbReference>
<evidence type="ECO:0000256" key="4">
    <source>
        <dbReference type="ARBA" id="ARBA00022737"/>
    </source>
</evidence>
<dbReference type="InterPro" id="IPR003591">
    <property type="entry name" value="Leu-rich_rpt_typical-subtyp"/>
</dbReference>
<dbReference type="PANTHER" id="PTHR16083:SF83">
    <property type="entry name" value="LEUCINE-RICH REPEAT-CONTAINING PROTEIN 40"/>
    <property type="match status" value="1"/>
</dbReference>
<dbReference type="SMART" id="SM00369">
    <property type="entry name" value="LRR_TYP"/>
    <property type="match status" value="5"/>
</dbReference>
<gene>
    <name evidence="8" type="ORF">M0R45_004556</name>
</gene>
<name>A0AAW1YK37_RUBAR</name>
<keyword evidence="6" id="KW-0325">Glycoprotein</keyword>
<keyword evidence="3" id="KW-0732">Signal</keyword>
<dbReference type="AlphaFoldDB" id="A0AAW1YK37"/>
<comment type="caution">
    <text evidence="8">The sequence shown here is derived from an EMBL/GenBank/DDBJ whole genome shotgun (WGS) entry which is preliminary data.</text>
</comment>
<dbReference type="GO" id="GO:0016020">
    <property type="term" value="C:membrane"/>
    <property type="evidence" value="ECO:0007669"/>
    <property type="project" value="UniProtKB-SubCell"/>
</dbReference>
<comment type="subcellular location">
    <subcellularLocation>
        <location evidence="1">Membrane</location>
    </subcellularLocation>
</comment>
<keyword evidence="4" id="KW-0677">Repeat</keyword>
<sequence length="1177" mass="135340">MLTPSRGWNRLVSCNGLNIVNCRKPEDVFLDLLRDLLLDLHKFPLEKLEELDLFNCQYLNKIPDLEKILDLSGNNFEGSIPKEIGRLSSLRTLDLIDNYFMSIPEEIGRLSSLQTLDLSENYFKSIPDEIGSLSSLQTLDLSGNYFESIPDDIGRLSSLQTLDLSRNYFESIPNEIGRLSYLQRLYLSENNFVSIPKSIITQFSKLTELGLFRCSKLQSLPKNLPFNLKLVDARDCPMLKKYADSLTIWASGRGFCFIYCQKSDREDDQRSHVPLLVPEDPIELFFPKYIQDQIFGKKTFEIRIPHSTRIPNLCSHWRSGPCVEIQLSDSNSAWMGFALFVVFEILQKDDFDKSWELEETVCKFYTHASHENSLVFQNFINFRVGSSYMLCCYEPRDGQFGGLLDKASALLGALVTTKRPDLKVRGCAIHPISQQDAAKFVQNLTYETVVQHLDWKFGHHCREILDETTTVDLMELGSTSTVNQDSCSKSNANTQPRGELSKLYEGSNGREKSFHICFPAPVISIPPWFFNHHAGDVTLCYITGDENLLNHQTWLGLELYVVFTRRTSASRSGNNNSFFFHVDLCAHDHESLVMHGSLKIDSCRGTSDQLVILHVPRVHFQHVQLHQCQGIIALFRTLNPEMEVLACGSRLVLTEQDLQDLIHSLTAVAGTLGLEEQHVDQRSAVDGEIPINCHSWFQGSTAARVVAEEAPPSSIRRLRNYRCYLEQKQGFVESDPTPLLQFGSVILFHSKGGRFLENRDTASWLACDHHLRIMAETLFYGSYSSQQWKRCLQLLLQYYKEATLSLGGHTISVLKRFNPSSTYNICFSHDTNPPLWSTALESCTSLDKPWVGMKLPPQLCDDNNWRGLVVCAGFQCHDEQRPTTSASRVKLVYHLRSNDYCLNPMPTCSITADKFFHLRRFAWLTYIPRALLTEFSVVGDVEARIYINFPGLTVHTCSISLLYDQEEEEFQKMITDCWTYFLDQVPFIRQLVDADDDHQRRPTTPMLEPHMKDFDRDLVYNAILPCNKIPEWFGEVGNLLYWNCIEFQLPPSPSLRSDQDWIGLALCATFPHVLKDNYSFNCDFHSKKHGFHNYHKYEATNEECQSLKHRRHPDGLLIWLSYIPRQWFLHQLNDVSVLFASFLGRGWLPRTASYRFVYEHNVEEFKQLCIDLHQLRA</sequence>
<evidence type="ECO:0000256" key="1">
    <source>
        <dbReference type="ARBA" id="ARBA00004370"/>
    </source>
</evidence>
<evidence type="ECO:0000256" key="6">
    <source>
        <dbReference type="ARBA" id="ARBA00023180"/>
    </source>
</evidence>
<reference evidence="8 9" key="1">
    <citation type="journal article" date="2023" name="G3 (Bethesda)">
        <title>A chromosome-length genome assembly and annotation of blackberry (Rubus argutus, cv. 'Hillquist').</title>
        <authorList>
            <person name="Bruna T."/>
            <person name="Aryal R."/>
            <person name="Dudchenko O."/>
            <person name="Sargent D.J."/>
            <person name="Mead D."/>
            <person name="Buti M."/>
            <person name="Cavallini A."/>
            <person name="Hytonen T."/>
            <person name="Andres J."/>
            <person name="Pham M."/>
            <person name="Weisz D."/>
            <person name="Mascagni F."/>
            <person name="Usai G."/>
            <person name="Natali L."/>
            <person name="Bassil N."/>
            <person name="Fernandez G.E."/>
            <person name="Lomsadze A."/>
            <person name="Armour M."/>
            <person name="Olukolu B."/>
            <person name="Poorten T."/>
            <person name="Britton C."/>
            <person name="Davik J."/>
            <person name="Ashrafi H."/>
            <person name="Aiden E.L."/>
            <person name="Borodovsky M."/>
            <person name="Worthington M."/>
        </authorList>
    </citation>
    <scope>NUCLEOTIDE SEQUENCE [LARGE SCALE GENOMIC DNA]</scope>
    <source>
        <strain evidence="8">PI 553951</strain>
    </source>
</reference>
<dbReference type="InterPro" id="IPR055414">
    <property type="entry name" value="LRR_R13L4/SHOC2-like"/>
</dbReference>
<evidence type="ECO:0000256" key="5">
    <source>
        <dbReference type="ARBA" id="ARBA00023136"/>
    </source>
</evidence>
<keyword evidence="9" id="KW-1185">Reference proteome</keyword>
<evidence type="ECO:0000313" key="8">
    <source>
        <dbReference type="EMBL" id="KAK9949008.1"/>
    </source>
</evidence>
<dbReference type="Gene3D" id="3.80.10.10">
    <property type="entry name" value="Ribonuclease Inhibitor"/>
    <property type="match status" value="2"/>
</dbReference>
<evidence type="ECO:0000259" key="7">
    <source>
        <dbReference type="Pfam" id="PF23598"/>
    </source>
</evidence>
<accession>A0AAW1YK37</accession>
<organism evidence="8 9">
    <name type="scientific">Rubus argutus</name>
    <name type="common">Southern blackberry</name>
    <dbReference type="NCBI Taxonomy" id="59490"/>
    <lineage>
        <taxon>Eukaryota</taxon>
        <taxon>Viridiplantae</taxon>
        <taxon>Streptophyta</taxon>
        <taxon>Embryophyta</taxon>
        <taxon>Tracheophyta</taxon>
        <taxon>Spermatophyta</taxon>
        <taxon>Magnoliopsida</taxon>
        <taxon>eudicotyledons</taxon>
        <taxon>Gunneridae</taxon>
        <taxon>Pentapetalae</taxon>
        <taxon>rosids</taxon>
        <taxon>fabids</taxon>
        <taxon>Rosales</taxon>
        <taxon>Rosaceae</taxon>
        <taxon>Rosoideae</taxon>
        <taxon>Rosoideae incertae sedis</taxon>
        <taxon>Rubus</taxon>
    </lineage>
</organism>
<dbReference type="InterPro" id="IPR001611">
    <property type="entry name" value="Leu-rich_rpt"/>
</dbReference>
<dbReference type="EMBL" id="JBEDUW010000001">
    <property type="protein sequence ID" value="KAK9949008.1"/>
    <property type="molecule type" value="Genomic_DNA"/>
</dbReference>
<proteinExistence type="predicted"/>
<feature type="domain" description="Disease resistance R13L4/SHOC-2-like LRR" evidence="7">
    <location>
        <begin position="67"/>
        <end position="160"/>
    </location>
</feature>
<dbReference type="FunFam" id="3.80.10.10:FF:000041">
    <property type="entry name" value="LRR receptor-like serine/threonine-protein kinase ERECTA"/>
    <property type="match status" value="1"/>
</dbReference>
<evidence type="ECO:0000256" key="2">
    <source>
        <dbReference type="ARBA" id="ARBA00022614"/>
    </source>
</evidence>
<protein>
    <recommendedName>
        <fullName evidence="7">Disease resistance R13L4/SHOC-2-like LRR domain-containing protein</fullName>
    </recommendedName>
</protein>
<dbReference type="Proteomes" id="UP001457282">
    <property type="component" value="Unassembled WGS sequence"/>
</dbReference>
<dbReference type="Pfam" id="PF23598">
    <property type="entry name" value="LRR_14"/>
    <property type="match status" value="1"/>
</dbReference>
<evidence type="ECO:0000256" key="3">
    <source>
        <dbReference type="ARBA" id="ARBA00022729"/>
    </source>
</evidence>
<keyword evidence="2" id="KW-0433">Leucine-rich repeat</keyword>
<dbReference type="PANTHER" id="PTHR16083">
    <property type="entry name" value="LEUCINE RICH REPEAT CONTAINING PROTEIN"/>
    <property type="match status" value="1"/>
</dbReference>